<dbReference type="InterPro" id="IPR036291">
    <property type="entry name" value="NAD(P)-bd_dom_sf"/>
</dbReference>
<gene>
    <name evidence="4" type="ORF">H9950_02285</name>
</gene>
<dbReference type="PANTHER" id="PTHR40459">
    <property type="entry name" value="CONSERVED HYPOTHETICAL ALANINE AND LEUCINE RICH PROTEIN"/>
    <property type="match status" value="1"/>
</dbReference>
<reference evidence="4" key="1">
    <citation type="journal article" date="2021" name="PeerJ">
        <title>Extensive microbial diversity within the chicken gut microbiome revealed by metagenomics and culture.</title>
        <authorList>
            <person name="Gilroy R."/>
            <person name="Ravi A."/>
            <person name="Getino M."/>
            <person name="Pursley I."/>
            <person name="Horton D.L."/>
            <person name="Alikhan N.F."/>
            <person name="Baker D."/>
            <person name="Gharbi K."/>
            <person name="Hall N."/>
            <person name="Watson M."/>
            <person name="Adriaenssens E.M."/>
            <person name="Foster-Nyarko E."/>
            <person name="Jarju S."/>
            <person name="Secka A."/>
            <person name="Antonio M."/>
            <person name="Oren A."/>
            <person name="Chaudhuri R.R."/>
            <person name="La Ragione R."/>
            <person name="Hildebrand F."/>
            <person name="Pallen M.J."/>
        </authorList>
    </citation>
    <scope>NUCLEOTIDE SEQUENCE</scope>
    <source>
        <strain evidence="4">ChiHjej12B11-9795</strain>
    </source>
</reference>
<evidence type="ECO:0000313" key="4">
    <source>
        <dbReference type="EMBL" id="HJA85025.1"/>
    </source>
</evidence>
<dbReference type="SUPFAM" id="SSF51735">
    <property type="entry name" value="NAD(P)-binding Rossmann-fold domains"/>
    <property type="match status" value="1"/>
</dbReference>
<dbReference type="InterPro" id="IPR008927">
    <property type="entry name" value="6-PGluconate_DH-like_C_sf"/>
</dbReference>
<dbReference type="InterPro" id="IPR037108">
    <property type="entry name" value="TM1727-like_C_sf"/>
</dbReference>
<dbReference type="AlphaFoldDB" id="A0A9D2KVQ7"/>
<reference evidence="4" key="2">
    <citation type="submission" date="2021-04" db="EMBL/GenBank/DDBJ databases">
        <authorList>
            <person name="Gilroy R."/>
        </authorList>
    </citation>
    <scope>NUCLEOTIDE SEQUENCE</scope>
    <source>
        <strain evidence="4">ChiHjej12B11-9795</strain>
    </source>
</reference>
<dbReference type="Gene3D" id="3.40.50.720">
    <property type="entry name" value="NAD(P)-binding Rossmann-like Domain"/>
    <property type="match status" value="1"/>
</dbReference>
<dbReference type="InterPro" id="IPR018931">
    <property type="entry name" value="DUF2520"/>
</dbReference>
<dbReference type="Proteomes" id="UP000823862">
    <property type="component" value="Unassembled WGS sequence"/>
</dbReference>
<dbReference type="Pfam" id="PF01488">
    <property type="entry name" value="Shikimate_DH"/>
    <property type="match status" value="1"/>
</dbReference>
<dbReference type="PANTHER" id="PTHR40459:SF1">
    <property type="entry name" value="CONSERVED HYPOTHETICAL ALANINE AND LEUCINE RICH PROTEIN"/>
    <property type="match status" value="1"/>
</dbReference>
<evidence type="ECO:0000256" key="1">
    <source>
        <dbReference type="ARBA" id="ARBA00022857"/>
    </source>
</evidence>
<protein>
    <submittedName>
        <fullName evidence="4">DUF2520 domain-containing protein</fullName>
    </submittedName>
</protein>
<evidence type="ECO:0000259" key="3">
    <source>
        <dbReference type="Pfam" id="PF10728"/>
    </source>
</evidence>
<organism evidence="4 5">
    <name type="scientific">Candidatus Bacteroides avicola</name>
    <dbReference type="NCBI Taxonomy" id="2838468"/>
    <lineage>
        <taxon>Bacteria</taxon>
        <taxon>Pseudomonadati</taxon>
        <taxon>Bacteroidota</taxon>
        <taxon>Bacteroidia</taxon>
        <taxon>Bacteroidales</taxon>
        <taxon>Bacteroidaceae</taxon>
        <taxon>Bacteroides</taxon>
    </lineage>
</organism>
<evidence type="ECO:0000259" key="2">
    <source>
        <dbReference type="Pfam" id="PF01488"/>
    </source>
</evidence>
<evidence type="ECO:0000313" key="5">
    <source>
        <dbReference type="Proteomes" id="UP000823862"/>
    </source>
</evidence>
<comment type="caution">
    <text evidence="4">The sequence shown here is derived from an EMBL/GenBank/DDBJ whole genome shotgun (WGS) entry which is preliminary data.</text>
</comment>
<dbReference type="Pfam" id="PF10728">
    <property type="entry name" value="DUF2520"/>
    <property type="match status" value="1"/>
</dbReference>
<accession>A0A9D2KVQ7</accession>
<dbReference type="SUPFAM" id="SSF48179">
    <property type="entry name" value="6-phosphogluconate dehydrogenase C-terminal domain-like"/>
    <property type="match status" value="1"/>
</dbReference>
<sequence>MRRSIEDTSIVMVGAGNLATNLAKAFYRKGFRIMQVYSRTDASACALAQQVEAAWTTDVGALAPHARLYVVSLTDDVLPQLIPRLVEGHEDALWVHTAGSQPMDLWKGYAANYGVFYPMQTFSKQQEVDFSRIPIFVEGCDKPCAEFLHAVASVLSAQVYEATSEQRRYLHLAAVLACNFTNYLYDCADRVLTGHGLPFDALLPLIDETARKVHFLAPHDAQTGPAVRGDRAVVEKHLALLADAPELQELYRKISESISRLHSDIPSSGEASKNAVAP</sequence>
<dbReference type="InterPro" id="IPR006151">
    <property type="entry name" value="Shikm_DH/Glu-tRNA_Rdtase"/>
</dbReference>
<feature type="domain" description="Quinate/shikimate 5-dehydrogenase/glutamyl-tRNA reductase" evidence="2">
    <location>
        <begin position="4"/>
        <end position="54"/>
    </location>
</feature>
<name>A0A9D2KVQ7_9BACE</name>
<proteinExistence type="predicted"/>
<feature type="domain" description="DUF2520" evidence="3">
    <location>
        <begin position="133"/>
        <end position="258"/>
    </location>
</feature>
<dbReference type="EMBL" id="DWZI01000012">
    <property type="protein sequence ID" value="HJA85025.1"/>
    <property type="molecule type" value="Genomic_DNA"/>
</dbReference>
<keyword evidence="1" id="KW-0521">NADP</keyword>
<dbReference type="Gene3D" id="1.10.1040.20">
    <property type="entry name" value="ProC-like, C-terminal domain"/>
    <property type="match status" value="1"/>
</dbReference>